<comment type="caution">
    <text evidence="6">The sequence shown here is derived from an EMBL/GenBank/DDBJ whole genome shotgun (WGS) entry which is preliminary data.</text>
</comment>
<dbReference type="EMBL" id="JALNMH010000009">
    <property type="protein sequence ID" value="MCK7594406.1"/>
    <property type="molecule type" value="Genomic_DNA"/>
</dbReference>
<dbReference type="InterPro" id="IPR016032">
    <property type="entry name" value="Sig_transdc_resp-reg_C-effctor"/>
</dbReference>
<protein>
    <submittedName>
        <fullName evidence="6">Response regulator transcription factor</fullName>
    </submittedName>
</protein>
<organism evidence="6 7">
    <name type="scientific">Pseudomarimonas salicorniae</name>
    <dbReference type="NCBI Taxonomy" id="2933270"/>
    <lineage>
        <taxon>Bacteria</taxon>
        <taxon>Pseudomonadati</taxon>
        <taxon>Pseudomonadota</taxon>
        <taxon>Gammaproteobacteria</taxon>
        <taxon>Lysobacterales</taxon>
        <taxon>Lysobacteraceae</taxon>
        <taxon>Pseudomarimonas</taxon>
    </lineage>
</organism>
<dbReference type="InterPro" id="IPR058245">
    <property type="entry name" value="NreC/VraR/RcsB-like_REC"/>
</dbReference>
<dbReference type="SMART" id="SM00448">
    <property type="entry name" value="REC"/>
    <property type="match status" value="1"/>
</dbReference>
<dbReference type="Proteomes" id="UP001431449">
    <property type="component" value="Unassembled WGS sequence"/>
</dbReference>
<dbReference type="CDD" id="cd06170">
    <property type="entry name" value="LuxR_C_like"/>
    <property type="match status" value="1"/>
</dbReference>
<feature type="domain" description="HTH luxR-type" evidence="4">
    <location>
        <begin position="147"/>
        <end position="212"/>
    </location>
</feature>
<dbReference type="RefSeq" id="WP_248209547.1">
    <property type="nucleotide sequence ID" value="NZ_JALNMH010000009.1"/>
</dbReference>
<evidence type="ECO:0000259" key="5">
    <source>
        <dbReference type="PROSITE" id="PS50110"/>
    </source>
</evidence>
<feature type="domain" description="Response regulatory" evidence="5">
    <location>
        <begin position="6"/>
        <end position="122"/>
    </location>
</feature>
<proteinExistence type="predicted"/>
<dbReference type="PROSITE" id="PS50043">
    <property type="entry name" value="HTH_LUXR_2"/>
    <property type="match status" value="1"/>
</dbReference>
<dbReference type="PROSITE" id="PS50110">
    <property type="entry name" value="RESPONSE_REGULATORY"/>
    <property type="match status" value="1"/>
</dbReference>
<evidence type="ECO:0000256" key="3">
    <source>
        <dbReference type="PROSITE-ProRule" id="PRU00169"/>
    </source>
</evidence>
<dbReference type="PRINTS" id="PR00038">
    <property type="entry name" value="HTHLUXR"/>
</dbReference>
<feature type="modified residue" description="4-aspartylphosphate" evidence="3">
    <location>
        <position position="57"/>
    </location>
</feature>
<evidence type="ECO:0000313" key="7">
    <source>
        <dbReference type="Proteomes" id="UP001431449"/>
    </source>
</evidence>
<dbReference type="PANTHER" id="PTHR43214">
    <property type="entry name" value="TWO-COMPONENT RESPONSE REGULATOR"/>
    <property type="match status" value="1"/>
</dbReference>
<dbReference type="InterPro" id="IPR000792">
    <property type="entry name" value="Tscrpt_reg_LuxR_C"/>
</dbReference>
<accession>A0ABT0GIP0</accession>
<dbReference type="SUPFAM" id="SSF52172">
    <property type="entry name" value="CheY-like"/>
    <property type="match status" value="1"/>
</dbReference>
<dbReference type="SUPFAM" id="SSF46894">
    <property type="entry name" value="C-terminal effector domain of the bipartite response regulators"/>
    <property type="match status" value="1"/>
</dbReference>
<dbReference type="InterPro" id="IPR001789">
    <property type="entry name" value="Sig_transdc_resp-reg_receiver"/>
</dbReference>
<dbReference type="Gene3D" id="3.40.50.2300">
    <property type="match status" value="1"/>
</dbReference>
<keyword evidence="2" id="KW-0238">DNA-binding</keyword>
<keyword evidence="7" id="KW-1185">Reference proteome</keyword>
<keyword evidence="1 3" id="KW-0597">Phosphoprotein</keyword>
<dbReference type="Pfam" id="PF00072">
    <property type="entry name" value="Response_reg"/>
    <property type="match status" value="1"/>
</dbReference>
<sequence>MMGPITLVVADDHRLVRESLVTVLTASGECRVLGQAGNGPEAVREVVAHQPRVAIIDISMPGLNGIEVVRRLRQEAPATRCLVLTMHEEEEYLLQMVRAGAAGYMVKDRPAIELLEAVRQVANGRAHFGPEAARILAEQVHRPEHAGEDPYGTLTNREREVFHLVVEGCTTKEIARRLEISVKTAENHRGKVMAKLGARNSAEIVRYAARKGLIDRTAD</sequence>
<dbReference type="Pfam" id="PF00196">
    <property type="entry name" value="GerE"/>
    <property type="match status" value="1"/>
</dbReference>
<dbReference type="InterPro" id="IPR011006">
    <property type="entry name" value="CheY-like_superfamily"/>
</dbReference>
<gene>
    <name evidence="6" type="ORF">M0G41_12080</name>
</gene>
<reference evidence="6" key="1">
    <citation type="submission" date="2022-04" db="EMBL/GenBank/DDBJ databases">
        <title>Lysobacter sp. CAU 1642 isolated from sea sand.</title>
        <authorList>
            <person name="Kim W."/>
        </authorList>
    </citation>
    <scope>NUCLEOTIDE SEQUENCE</scope>
    <source>
        <strain evidence="6">CAU 1642</strain>
    </source>
</reference>
<dbReference type="CDD" id="cd17535">
    <property type="entry name" value="REC_NarL-like"/>
    <property type="match status" value="1"/>
</dbReference>
<dbReference type="InterPro" id="IPR039420">
    <property type="entry name" value="WalR-like"/>
</dbReference>
<evidence type="ECO:0000259" key="4">
    <source>
        <dbReference type="PROSITE" id="PS50043"/>
    </source>
</evidence>
<evidence type="ECO:0000313" key="6">
    <source>
        <dbReference type="EMBL" id="MCK7594406.1"/>
    </source>
</evidence>
<evidence type="ECO:0000256" key="2">
    <source>
        <dbReference type="ARBA" id="ARBA00023125"/>
    </source>
</evidence>
<evidence type="ECO:0000256" key="1">
    <source>
        <dbReference type="ARBA" id="ARBA00022553"/>
    </source>
</evidence>
<name>A0ABT0GIP0_9GAMM</name>
<dbReference type="SMART" id="SM00421">
    <property type="entry name" value="HTH_LUXR"/>
    <property type="match status" value="1"/>
</dbReference>